<dbReference type="EMBL" id="VNHS01000013">
    <property type="protein sequence ID" value="TYP69843.1"/>
    <property type="molecule type" value="Genomic_DNA"/>
</dbReference>
<keyword evidence="7" id="KW-0479">Metal-binding</keyword>
<dbReference type="EC" id="2.7.7.24" evidence="3"/>
<dbReference type="PANTHER" id="PTHR43532:SF1">
    <property type="entry name" value="GLUCOSE-1-PHOSPHATE THYMIDYLYLTRANSFERASE 1"/>
    <property type="match status" value="1"/>
</dbReference>
<evidence type="ECO:0000259" key="12">
    <source>
        <dbReference type="Pfam" id="PF00483"/>
    </source>
</evidence>
<evidence type="ECO:0000256" key="3">
    <source>
        <dbReference type="ARBA" id="ARBA00012461"/>
    </source>
</evidence>
<evidence type="ECO:0000256" key="11">
    <source>
        <dbReference type="ARBA" id="ARBA00049336"/>
    </source>
</evidence>
<evidence type="ECO:0000256" key="8">
    <source>
        <dbReference type="ARBA" id="ARBA00022842"/>
    </source>
</evidence>
<comment type="cofactor">
    <cofactor evidence="1">
        <name>Mg(2+)</name>
        <dbReference type="ChEBI" id="CHEBI:18420"/>
    </cofactor>
</comment>
<dbReference type="PANTHER" id="PTHR43532">
    <property type="entry name" value="GLUCOSE-1-PHOSPHATE THYMIDYLYLTRANSFERASE"/>
    <property type="match status" value="1"/>
</dbReference>
<evidence type="ECO:0000256" key="5">
    <source>
        <dbReference type="ARBA" id="ARBA00022679"/>
    </source>
</evidence>
<comment type="caution">
    <text evidence="13">The sequence shown here is derived from an EMBL/GenBank/DDBJ whole genome shotgun (WGS) entry which is preliminary data.</text>
</comment>
<evidence type="ECO:0000313" key="13">
    <source>
        <dbReference type="EMBL" id="TYP69843.1"/>
    </source>
</evidence>
<evidence type="ECO:0000256" key="1">
    <source>
        <dbReference type="ARBA" id="ARBA00001946"/>
    </source>
</evidence>
<dbReference type="Proteomes" id="UP000323257">
    <property type="component" value="Unassembled WGS sequence"/>
</dbReference>
<dbReference type="SUPFAM" id="SSF53448">
    <property type="entry name" value="Nucleotide-diphospho-sugar transferases"/>
    <property type="match status" value="1"/>
</dbReference>
<keyword evidence="8" id="KW-0460">Magnesium</keyword>
<dbReference type="InterPro" id="IPR005835">
    <property type="entry name" value="NTP_transferase_dom"/>
</dbReference>
<evidence type="ECO:0000256" key="4">
    <source>
        <dbReference type="ARBA" id="ARBA00017654"/>
    </source>
</evidence>
<organism evidence="13 14">
    <name type="scientific">Paenibacillus methanolicus</name>
    <dbReference type="NCBI Taxonomy" id="582686"/>
    <lineage>
        <taxon>Bacteria</taxon>
        <taxon>Bacillati</taxon>
        <taxon>Bacillota</taxon>
        <taxon>Bacilli</taxon>
        <taxon>Bacillales</taxon>
        <taxon>Paenibacillaceae</taxon>
        <taxon>Paenibacillus</taxon>
    </lineage>
</organism>
<evidence type="ECO:0000313" key="14">
    <source>
        <dbReference type="Proteomes" id="UP000323257"/>
    </source>
</evidence>
<comment type="catalytic activity">
    <reaction evidence="11">
        <text>dTTP + alpha-D-glucose 1-phosphate + H(+) = dTDP-alpha-D-glucose + diphosphate</text>
        <dbReference type="Rhea" id="RHEA:15225"/>
        <dbReference type="ChEBI" id="CHEBI:15378"/>
        <dbReference type="ChEBI" id="CHEBI:33019"/>
        <dbReference type="ChEBI" id="CHEBI:37568"/>
        <dbReference type="ChEBI" id="CHEBI:57477"/>
        <dbReference type="ChEBI" id="CHEBI:58601"/>
        <dbReference type="EC" id="2.7.7.24"/>
    </reaction>
</comment>
<evidence type="ECO:0000256" key="9">
    <source>
        <dbReference type="ARBA" id="ARBA00032492"/>
    </source>
</evidence>
<dbReference type="InterPro" id="IPR005907">
    <property type="entry name" value="G1P_thy_trans_s"/>
</dbReference>
<evidence type="ECO:0000256" key="6">
    <source>
        <dbReference type="ARBA" id="ARBA00022695"/>
    </source>
</evidence>
<dbReference type="GO" id="GO:0008879">
    <property type="term" value="F:glucose-1-phosphate thymidylyltransferase activity"/>
    <property type="evidence" value="ECO:0007669"/>
    <property type="project" value="UniProtKB-EC"/>
</dbReference>
<sequence length="240" mass="26300">MKAVILAGGTGSRLMPLTKLLNKHLLPVGRLPMISYGIDKMKEAGVTDILIVTSRQAAGAFIHYLGSGAESGVSLTYRIQEEAGGIAQALELARPYVGDDEKFIVLLGDNLFEEALTSHVDAFRRQPEGAMVLLKQVPDPERYGVPKFDEAGEIVRIEEKPTQPDNNWCVTGIYGFDRHAFEFIAGIEPSQRGELEITDVNNAYAARGLLRHGKLQGWWTDAGTFESLREASMRLSGDAP</sequence>
<gene>
    <name evidence="13" type="ORF">BCM02_113176</name>
</gene>
<evidence type="ECO:0000256" key="2">
    <source>
        <dbReference type="ARBA" id="ARBA00010480"/>
    </source>
</evidence>
<keyword evidence="6" id="KW-0548">Nucleotidyltransferase</keyword>
<evidence type="ECO:0000256" key="7">
    <source>
        <dbReference type="ARBA" id="ARBA00022723"/>
    </source>
</evidence>
<dbReference type="OrthoDB" id="9803871at2"/>
<protein>
    <recommendedName>
        <fullName evidence="4">Glucose-1-phosphate thymidylyltransferase</fullName>
        <ecNumber evidence="3">2.7.7.24</ecNumber>
    </recommendedName>
    <alternativeName>
        <fullName evidence="10">dTDP-glucose pyrophosphorylase</fullName>
    </alternativeName>
    <alternativeName>
        <fullName evidence="9">dTDP-glucose synthase</fullName>
    </alternativeName>
</protein>
<accession>A0A5S5BW58</accession>
<dbReference type="Gene3D" id="3.90.550.10">
    <property type="entry name" value="Spore Coat Polysaccharide Biosynthesis Protein SpsA, Chain A"/>
    <property type="match status" value="1"/>
</dbReference>
<dbReference type="GO" id="GO:0046872">
    <property type="term" value="F:metal ion binding"/>
    <property type="evidence" value="ECO:0007669"/>
    <property type="project" value="UniProtKB-KW"/>
</dbReference>
<dbReference type="AlphaFoldDB" id="A0A5S5BW58"/>
<reference evidence="13 14" key="1">
    <citation type="submission" date="2019-07" db="EMBL/GenBank/DDBJ databases">
        <title>Genomic Encyclopedia of Type Strains, Phase III (KMG-III): the genomes of soil and plant-associated and newly described type strains.</title>
        <authorList>
            <person name="Whitman W."/>
        </authorList>
    </citation>
    <scope>NUCLEOTIDE SEQUENCE [LARGE SCALE GENOMIC DNA]</scope>
    <source>
        <strain evidence="13 14">BL24</strain>
    </source>
</reference>
<dbReference type="Pfam" id="PF00483">
    <property type="entry name" value="NTP_transferase"/>
    <property type="match status" value="1"/>
</dbReference>
<feature type="domain" description="Nucleotidyl transferase" evidence="12">
    <location>
        <begin position="2"/>
        <end position="235"/>
    </location>
</feature>
<comment type="similarity">
    <text evidence="2">Belongs to the glucose-1-phosphate thymidylyltransferase family.</text>
</comment>
<dbReference type="RefSeq" id="WP_148932832.1">
    <property type="nucleotide sequence ID" value="NZ_VNHS01000013.1"/>
</dbReference>
<keyword evidence="5 13" id="KW-0808">Transferase</keyword>
<dbReference type="InterPro" id="IPR029044">
    <property type="entry name" value="Nucleotide-diphossugar_trans"/>
</dbReference>
<keyword evidence="14" id="KW-1185">Reference proteome</keyword>
<name>A0A5S5BW58_9BACL</name>
<evidence type="ECO:0000256" key="10">
    <source>
        <dbReference type="ARBA" id="ARBA00032598"/>
    </source>
</evidence>
<proteinExistence type="inferred from homology"/>